<keyword evidence="4" id="KW-1015">Disulfide bond</keyword>
<organism evidence="6 7">
    <name type="scientific">Mycobacterium yunnanensis</name>
    <dbReference type="NCBI Taxonomy" id="368477"/>
    <lineage>
        <taxon>Bacteria</taxon>
        <taxon>Bacillati</taxon>
        <taxon>Actinomycetota</taxon>
        <taxon>Actinomycetes</taxon>
        <taxon>Mycobacteriales</taxon>
        <taxon>Mycobacteriaceae</taxon>
        <taxon>Mycobacterium</taxon>
    </lineage>
</organism>
<keyword evidence="2" id="KW-0719">Serine esterase</keyword>
<feature type="region of interest" description="Disordered" evidence="5">
    <location>
        <begin position="215"/>
        <end position="257"/>
    </location>
</feature>
<name>A0A9X2Z2S3_9MYCO</name>
<dbReference type="Gene3D" id="3.40.50.1820">
    <property type="entry name" value="alpha/beta hydrolase"/>
    <property type="match status" value="1"/>
</dbReference>
<dbReference type="InterPro" id="IPR029058">
    <property type="entry name" value="AB_hydrolase_fold"/>
</dbReference>
<dbReference type="Proteomes" id="UP001141629">
    <property type="component" value="Unassembled WGS sequence"/>
</dbReference>
<dbReference type="SUPFAM" id="SSF53474">
    <property type="entry name" value="alpha/beta-Hydrolases"/>
    <property type="match status" value="1"/>
</dbReference>
<dbReference type="PANTHER" id="PTHR33630:SF9">
    <property type="entry name" value="CUTINASE 4"/>
    <property type="match status" value="1"/>
</dbReference>
<dbReference type="GO" id="GO:0052689">
    <property type="term" value="F:carboxylic ester hydrolase activity"/>
    <property type="evidence" value="ECO:0007669"/>
    <property type="project" value="UniProtKB-KW"/>
</dbReference>
<evidence type="ECO:0000256" key="3">
    <source>
        <dbReference type="ARBA" id="ARBA00022801"/>
    </source>
</evidence>
<dbReference type="AlphaFoldDB" id="A0A9X2Z2S3"/>
<dbReference type="PANTHER" id="PTHR33630">
    <property type="entry name" value="CUTINASE RV1984C-RELATED-RELATED"/>
    <property type="match status" value="1"/>
</dbReference>
<evidence type="ECO:0000256" key="2">
    <source>
        <dbReference type="ARBA" id="ARBA00022487"/>
    </source>
</evidence>
<keyword evidence="7" id="KW-1185">Reference proteome</keyword>
<reference evidence="6" key="2">
    <citation type="journal article" date="2022" name="BMC Genomics">
        <title>Comparative genome analysis of mycobacteria focusing on tRNA and non-coding RNA.</title>
        <authorList>
            <person name="Behra P.R.K."/>
            <person name="Pettersson B.M.F."/>
            <person name="Ramesh M."/>
            <person name="Das S."/>
            <person name="Dasgupta S."/>
            <person name="Kirsebom L.A."/>
        </authorList>
    </citation>
    <scope>NUCLEOTIDE SEQUENCE</scope>
    <source>
        <strain evidence="6">DSM 44838</strain>
    </source>
</reference>
<dbReference type="Pfam" id="PF01083">
    <property type="entry name" value="Cutinase"/>
    <property type="match status" value="1"/>
</dbReference>
<keyword evidence="3" id="KW-0378">Hydrolase</keyword>
<evidence type="ECO:0000256" key="4">
    <source>
        <dbReference type="ARBA" id="ARBA00023157"/>
    </source>
</evidence>
<dbReference type="SMART" id="SM01110">
    <property type="entry name" value="Cutinase"/>
    <property type="match status" value="1"/>
</dbReference>
<sequence>MSCVAGPTASAAPCPDAEIVFARGTTEAPGVGPVGDAFVSAVQARVAPKSVGVYAVDYPATMAFSTAMQGIVDARSHILATTAACPTTKLVLGGFSQGAAVMGFVTASVVPDGVRQTDVPAPMPPEIADHVAAVALFGKPSARFMNVIKDPDVEVGPSYVGKALELCVDDDLVCDPHGRSFSVHNTYVEAGMVDQGATFAAQRLQALWAADAAAGTEPGPAGVVDQDPSQHLAPGVPIAPGAVPPPGPTALTYSPTS</sequence>
<reference evidence="6" key="1">
    <citation type="submission" date="2020-07" db="EMBL/GenBank/DDBJ databases">
        <authorList>
            <person name="Pettersson B.M.F."/>
            <person name="Behra P.R.K."/>
            <person name="Ramesh M."/>
            <person name="Das S."/>
            <person name="Dasgupta S."/>
            <person name="Kirsebom L.A."/>
        </authorList>
    </citation>
    <scope>NUCLEOTIDE SEQUENCE</scope>
    <source>
        <strain evidence="6">DSM 44838</strain>
    </source>
</reference>
<gene>
    <name evidence="6" type="ORF">H7K45_10550</name>
</gene>
<dbReference type="EMBL" id="JACKVK010000008">
    <property type="protein sequence ID" value="MCV7420977.1"/>
    <property type="molecule type" value="Genomic_DNA"/>
</dbReference>
<protein>
    <submittedName>
        <fullName evidence="6">Cutinase family protein</fullName>
    </submittedName>
</protein>
<dbReference type="InterPro" id="IPR000675">
    <property type="entry name" value="Cutinase/axe"/>
</dbReference>
<evidence type="ECO:0000256" key="1">
    <source>
        <dbReference type="ARBA" id="ARBA00007534"/>
    </source>
</evidence>
<evidence type="ECO:0000313" key="7">
    <source>
        <dbReference type="Proteomes" id="UP001141629"/>
    </source>
</evidence>
<proteinExistence type="inferred from homology"/>
<accession>A0A9X2Z2S3</accession>
<comment type="caution">
    <text evidence="6">The sequence shown here is derived from an EMBL/GenBank/DDBJ whole genome shotgun (WGS) entry which is preliminary data.</text>
</comment>
<evidence type="ECO:0000256" key="5">
    <source>
        <dbReference type="SAM" id="MobiDB-lite"/>
    </source>
</evidence>
<evidence type="ECO:0000313" key="6">
    <source>
        <dbReference type="EMBL" id="MCV7420977.1"/>
    </source>
</evidence>
<comment type="similarity">
    <text evidence="1">Belongs to the cutinase family.</text>
</comment>